<protein>
    <submittedName>
        <fullName evidence="7">Aminopeptidase P family N-terminal domain-containing protein</fullName>
    </submittedName>
</protein>
<keyword evidence="3" id="KW-0378">Hydrolase</keyword>
<dbReference type="SUPFAM" id="SSF55920">
    <property type="entry name" value="Creatinase/aminopeptidase"/>
    <property type="match status" value="1"/>
</dbReference>
<name>A0A9D2M0H4_9FIRM</name>
<proteinExistence type="inferred from homology"/>
<evidence type="ECO:0000313" key="8">
    <source>
        <dbReference type="Proteomes" id="UP000824209"/>
    </source>
</evidence>
<dbReference type="InterPro" id="IPR000587">
    <property type="entry name" value="Creatinase_N"/>
</dbReference>
<dbReference type="EMBL" id="DWYA01000008">
    <property type="protein sequence ID" value="HJB38917.1"/>
    <property type="molecule type" value="Genomic_DNA"/>
</dbReference>
<dbReference type="InterPro" id="IPR050422">
    <property type="entry name" value="X-Pro_aminopeptidase_P"/>
</dbReference>
<comment type="caution">
    <text evidence="7">The sequence shown here is derived from an EMBL/GenBank/DDBJ whole genome shotgun (WGS) entry which is preliminary data.</text>
</comment>
<evidence type="ECO:0000259" key="5">
    <source>
        <dbReference type="Pfam" id="PF01321"/>
    </source>
</evidence>
<dbReference type="GO" id="GO:0005737">
    <property type="term" value="C:cytoplasm"/>
    <property type="evidence" value="ECO:0007669"/>
    <property type="project" value="UniProtKB-ARBA"/>
</dbReference>
<feature type="domain" description="Peptidase M24" evidence="4">
    <location>
        <begin position="313"/>
        <end position="527"/>
    </location>
</feature>
<keyword evidence="2" id="KW-0479">Metal-binding</keyword>
<dbReference type="SUPFAM" id="SSF53092">
    <property type="entry name" value="Creatinase/prolidase N-terminal domain"/>
    <property type="match status" value="1"/>
</dbReference>
<dbReference type="Proteomes" id="UP000824209">
    <property type="component" value="Unassembled WGS sequence"/>
</dbReference>
<organism evidence="7 8">
    <name type="scientific">Candidatus Ruthenibacterium avium</name>
    <dbReference type="NCBI Taxonomy" id="2838751"/>
    <lineage>
        <taxon>Bacteria</taxon>
        <taxon>Bacillati</taxon>
        <taxon>Bacillota</taxon>
        <taxon>Clostridia</taxon>
        <taxon>Eubacteriales</taxon>
        <taxon>Oscillospiraceae</taxon>
        <taxon>Ruthenibacterium</taxon>
    </lineage>
</organism>
<evidence type="ECO:0000256" key="3">
    <source>
        <dbReference type="ARBA" id="ARBA00022801"/>
    </source>
</evidence>
<dbReference type="Pfam" id="PF16188">
    <property type="entry name" value="Peptidase_M24_C"/>
    <property type="match status" value="1"/>
</dbReference>
<comment type="similarity">
    <text evidence="1">Belongs to the peptidase M24B family.</text>
</comment>
<evidence type="ECO:0000313" key="7">
    <source>
        <dbReference type="EMBL" id="HJB38917.1"/>
    </source>
</evidence>
<dbReference type="InterPro" id="IPR000994">
    <property type="entry name" value="Pept_M24"/>
</dbReference>
<dbReference type="InterPro" id="IPR032416">
    <property type="entry name" value="Peptidase_M24_C"/>
</dbReference>
<dbReference type="Pfam" id="PF00557">
    <property type="entry name" value="Peptidase_M24"/>
    <property type="match status" value="1"/>
</dbReference>
<dbReference type="GO" id="GO:0004177">
    <property type="term" value="F:aminopeptidase activity"/>
    <property type="evidence" value="ECO:0007669"/>
    <property type="project" value="UniProtKB-KW"/>
</dbReference>
<accession>A0A9D2M0H4</accession>
<dbReference type="FunFam" id="3.40.350.10:FF:000003">
    <property type="entry name" value="Xaa-pro aminopeptidase P"/>
    <property type="match status" value="1"/>
</dbReference>
<feature type="domain" description="Peptidase M24 C-terminal" evidence="6">
    <location>
        <begin position="535"/>
        <end position="594"/>
    </location>
</feature>
<dbReference type="GO" id="GO:0046872">
    <property type="term" value="F:metal ion binding"/>
    <property type="evidence" value="ECO:0007669"/>
    <property type="project" value="UniProtKB-KW"/>
</dbReference>
<dbReference type="Pfam" id="PF16189">
    <property type="entry name" value="Creatinase_N_2"/>
    <property type="match status" value="1"/>
</dbReference>
<reference evidence="7" key="2">
    <citation type="submission" date="2021-04" db="EMBL/GenBank/DDBJ databases">
        <authorList>
            <person name="Gilroy R."/>
        </authorList>
    </citation>
    <scope>NUCLEOTIDE SEQUENCE</scope>
    <source>
        <strain evidence="7">ChiBcec8-14828</strain>
    </source>
</reference>
<evidence type="ECO:0000259" key="4">
    <source>
        <dbReference type="Pfam" id="PF00557"/>
    </source>
</evidence>
<dbReference type="AlphaFoldDB" id="A0A9D2M0H4"/>
<dbReference type="FunFam" id="3.90.230.10:FF:000009">
    <property type="entry name" value="xaa-Pro aminopeptidase 2"/>
    <property type="match status" value="1"/>
</dbReference>
<keyword evidence="7" id="KW-0645">Protease</keyword>
<dbReference type="Gene3D" id="3.40.350.10">
    <property type="entry name" value="Creatinase/prolidase N-terminal domain"/>
    <property type="match status" value="2"/>
</dbReference>
<dbReference type="Pfam" id="PF01321">
    <property type="entry name" value="Creatinase_N"/>
    <property type="match status" value="1"/>
</dbReference>
<reference evidence="7" key="1">
    <citation type="journal article" date="2021" name="PeerJ">
        <title>Extensive microbial diversity within the chicken gut microbiome revealed by metagenomics and culture.</title>
        <authorList>
            <person name="Gilroy R."/>
            <person name="Ravi A."/>
            <person name="Getino M."/>
            <person name="Pursley I."/>
            <person name="Horton D.L."/>
            <person name="Alikhan N.F."/>
            <person name="Baker D."/>
            <person name="Gharbi K."/>
            <person name="Hall N."/>
            <person name="Watson M."/>
            <person name="Adriaenssens E.M."/>
            <person name="Foster-Nyarko E."/>
            <person name="Jarju S."/>
            <person name="Secka A."/>
            <person name="Antonio M."/>
            <person name="Oren A."/>
            <person name="Chaudhuri R.R."/>
            <person name="La Ragione R."/>
            <person name="Hildebrand F."/>
            <person name="Pallen M.J."/>
        </authorList>
    </citation>
    <scope>NUCLEOTIDE SEQUENCE</scope>
    <source>
        <strain evidence="7">ChiBcec8-14828</strain>
    </source>
</reference>
<evidence type="ECO:0000256" key="2">
    <source>
        <dbReference type="ARBA" id="ARBA00022723"/>
    </source>
</evidence>
<sequence length="595" mass="65783">MMNASEKIAALRSAMASKGVAGYLIPSADPHMSEYLPLHYGARAWFSGFTGSAGTLAVTTEKAALWTDGRYFIQAERELAGSGIELMRMNEPGVPKVEEWLAQQLPAESVMGLDGNVNAVDSVEKMEKAFAEKRISICDTDLVKEIWTQDRPALPATAVWALGVEFAGKSAADKLADVRAALEKHKANATLVTRLDSVAWLLNLRASDIAYNPFAMAYCLVLPQKAVLFIDTSRVPQEIIADLAQQGVEVHEYHEIDAVLGQIAESVTMVYEKTGLSYHLYCTMKQNSAITLQDGEEPVALLKGVKNETEIKNLKNAHVKDGVAMVRFAIWLETQLAENKRVTECDVDAWLRAARAVQPDNLGESFNTIAAYGGNAAMMHYAPEPETCAVIEKHGFLLVDSGAQYRDGTTDITRTYSTGELTEEEKRYYTLVLKSHIDIARAVFKDGMAGMHLDILARETMWREGLDYRCGTGHGVGFVGGVHEGPQSLSARGTTPFVPGMTITDEPGVYEEGKLGIRIENELLCKEYKETEYGKFYCFEPITYCPIDTKPVLAEMLTQDEKNWLNAYHTMVLKTLSPYLNEQEKAWLETACQAV</sequence>
<gene>
    <name evidence="7" type="ORF">H9943_00800</name>
</gene>
<dbReference type="Gene3D" id="3.90.230.10">
    <property type="entry name" value="Creatinase/methionine aminopeptidase superfamily"/>
    <property type="match status" value="1"/>
</dbReference>
<dbReference type="PANTHER" id="PTHR43763:SF6">
    <property type="entry name" value="XAA-PRO AMINOPEPTIDASE 1"/>
    <property type="match status" value="1"/>
</dbReference>
<dbReference type="InterPro" id="IPR036005">
    <property type="entry name" value="Creatinase/aminopeptidase-like"/>
</dbReference>
<dbReference type="InterPro" id="IPR029149">
    <property type="entry name" value="Creatin/AminoP/Spt16_N"/>
</dbReference>
<keyword evidence="7" id="KW-0031">Aminopeptidase</keyword>
<evidence type="ECO:0000256" key="1">
    <source>
        <dbReference type="ARBA" id="ARBA00008766"/>
    </source>
</evidence>
<feature type="domain" description="Creatinase N-terminal" evidence="5">
    <location>
        <begin position="8"/>
        <end position="135"/>
    </location>
</feature>
<evidence type="ECO:0000259" key="6">
    <source>
        <dbReference type="Pfam" id="PF16188"/>
    </source>
</evidence>
<dbReference type="PANTHER" id="PTHR43763">
    <property type="entry name" value="XAA-PRO AMINOPEPTIDASE 1"/>
    <property type="match status" value="1"/>
</dbReference>